<evidence type="ECO:0000259" key="6">
    <source>
        <dbReference type="SMART" id="SM00382"/>
    </source>
</evidence>
<dbReference type="PANTHER" id="PTHR23077:SF144">
    <property type="entry name" value="PROTEASOME-ASSOCIATED ATPASE"/>
    <property type="match status" value="1"/>
</dbReference>
<dbReference type="GO" id="GO:0016887">
    <property type="term" value="F:ATP hydrolysis activity"/>
    <property type="evidence" value="ECO:0007669"/>
    <property type="project" value="InterPro"/>
</dbReference>
<dbReference type="InterPro" id="IPR041626">
    <property type="entry name" value="Prot_ATP_ID_OB_N"/>
</dbReference>
<evidence type="ECO:0000256" key="5">
    <source>
        <dbReference type="SAM" id="MobiDB-lite"/>
    </source>
</evidence>
<protein>
    <recommendedName>
        <fullName evidence="6">AAA+ ATPase domain-containing protein</fullName>
    </recommendedName>
</protein>
<dbReference type="InterPro" id="IPR050168">
    <property type="entry name" value="AAA_ATPase_domain"/>
</dbReference>
<sequence length="642" mass="71625">MPGQGSVPLKWTRVKQQLDKFFLNVDAALELLRNAKPNEQFHYLELVEHELMVLEAGLLRMWGEKRDNHVALKRAHRELQEENAEISERAEIIARTLDSYREEVQAALALAEEDNARKDALIAQLQALIQPPRPYGAFIRANEDGTVDLMFNGQRVSAAVADDVDSEALVPGQRLLLTPQGNVLQAIAEFEDRGEEGIVDELLDDGRVRVTVHTGDNVIAFRSETVSAPDALTVGDHVLFDGRNGYVIEVLPQEATSDLLLEEIPELTYADIGGQDAALVKLRDHLELPLLHPDRFSRYALSMGSGLLLHGPPGGGKTLALKVVANAIRRATERPVFLLSVAGPQLLTMWVGETERKIREPFELAKQKAADGGIVIVLFDEIDAMFPTRGTRVGTSGVGETAVTQFSTMLDGVTEYGNIVVIGTTNRPDMIDPALTRAGRLYPPIEFPRPDRDGVAAIFRVYLGKENFPFHPKYQDPDHPEFDEKIYRDFSANRQNVAEYIVRRLVDRIFGDPGASKREQEQALQRQRVVAIEYEDLRGGRATFFMKDIISGALIKAIIDRGKQLAIKDEIVNNEDGGLRLGHLFVALEEVFKEGEALPNRTNAQEWARILNVREDRPFRVTSLGSQEGDDRLSKRRGRSAT</sequence>
<dbReference type="PANTHER" id="PTHR23077">
    <property type="entry name" value="AAA-FAMILY ATPASE"/>
    <property type="match status" value="1"/>
</dbReference>
<keyword evidence="2 3" id="KW-0067">ATP-binding</keyword>
<dbReference type="Pfam" id="PF00004">
    <property type="entry name" value="AAA"/>
    <property type="match status" value="1"/>
</dbReference>
<feature type="domain" description="AAA+ ATPase" evidence="6">
    <location>
        <begin position="303"/>
        <end position="451"/>
    </location>
</feature>
<dbReference type="SMART" id="SM00382">
    <property type="entry name" value="AAA"/>
    <property type="match status" value="1"/>
</dbReference>
<evidence type="ECO:0000256" key="1">
    <source>
        <dbReference type="ARBA" id="ARBA00022741"/>
    </source>
</evidence>
<evidence type="ECO:0000256" key="2">
    <source>
        <dbReference type="ARBA" id="ARBA00022840"/>
    </source>
</evidence>
<gene>
    <name evidence="7" type="ORF">A2682_02665</name>
</gene>
<dbReference type="FunFam" id="3.40.50.300:FF:000061">
    <property type="entry name" value="ATPase family, AAA domain-containing 2"/>
    <property type="match status" value="1"/>
</dbReference>
<name>A0A1G2PK61_TERXR</name>
<evidence type="ECO:0000313" key="8">
    <source>
        <dbReference type="Proteomes" id="UP000178690"/>
    </source>
</evidence>
<dbReference type="InterPro" id="IPR012340">
    <property type="entry name" value="NA-bd_OB-fold"/>
</dbReference>
<dbReference type="EMBL" id="MHST01000018">
    <property type="protein sequence ID" value="OHA48663.1"/>
    <property type="molecule type" value="Genomic_DNA"/>
</dbReference>
<dbReference type="PROSITE" id="PS00674">
    <property type="entry name" value="AAA"/>
    <property type="match status" value="1"/>
</dbReference>
<proteinExistence type="inferred from homology"/>
<feature type="region of interest" description="Disordered" evidence="5">
    <location>
        <begin position="623"/>
        <end position="642"/>
    </location>
</feature>
<dbReference type="SUPFAM" id="SSF52540">
    <property type="entry name" value="P-loop containing nucleoside triphosphate hydrolases"/>
    <property type="match status" value="1"/>
</dbReference>
<feature type="coiled-coil region" evidence="4">
    <location>
        <begin position="69"/>
        <end position="128"/>
    </location>
</feature>
<keyword evidence="1 3" id="KW-0547">Nucleotide-binding</keyword>
<dbReference type="InterPro" id="IPR027417">
    <property type="entry name" value="P-loop_NTPase"/>
</dbReference>
<reference evidence="7 8" key="1">
    <citation type="journal article" date="2016" name="Nat. Commun.">
        <title>Thousands of microbial genomes shed light on interconnected biogeochemical processes in an aquifer system.</title>
        <authorList>
            <person name="Anantharaman K."/>
            <person name="Brown C.T."/>
            <person name="Hug L.A."/>
            <person name="Sharon I."/>
            <person name="Castelle C.J."/>
            <person name="Probst A.J."/>
            <person name="Thomas B.C."/>
            <person name="Singh A."/>
            <person name="Wilkins M.J."/>
            <person name="Karaoz U."/>
            <person name="Brodie E.L."/>
            <person name="Williams K.H."/>
            <person name="Hubbard S.S."/>
            <person name="Banfield J.F."/>
        </authorList>
    </citation>
    <scope>NUCLEOTIDE SEQUENCE [LARGE SCALE GENOMIC DNA]</scope>
    <source>
        <strain evidence="8">RIFCSPHIGHO2_01_FULL_58_15</strain>
    </source>
</reference>
<keyword evidence="4" id="KW-0175">Coiled coil</keyword>
<dbReference type="InterPro" id="IPR003593">
    <property type="entry name" value="AAA+_ATPase"/>
</dbReference>
<dbReference type="InterPro" id="IPR032501">
    <property type="entry name" value="Prot_ATP_ID_OB_2nd"/>
</dbReference>
<comment type="similarity">
    <text evidence="3">Belongs to the AAA ATPase family.</text>
</comment>
<evidence type="ECO:0000256" key="3">
    <source>
        <dbReference type="RuleBase" id="RU003651"/>
    </source>
</evidence>
<accession>A0A1G2PK61</accession>
<comment type="caution">
    <text evidence="7">The sequence shown here is derived from an EMBL/GenBank/DDBJ whole genome shotgun (WGS) entry which is preliminary data.</text>
</comment>
<evidence type="ECO:0000256" key="4">
    <source>
        <dbReference type="SAM" id="Coils"/>
    </source>
</evidence>
<dbReference type="Gene3D" id="2.40.50.140">
    <property type="entry name" value="Nucleic acid-binding proteins"/>
    <property type="match status" value="2"/>
</dbReference>
<dbReference type="Gene3D" id="3.40.50.300">
    <property type="entry name" value="P-loop containing nucleotide triphosphate hydrolases"/>
    <property type="match status" value="1"/>
</dbReference>
<dbReference type="Pfam" id="PF16450">
    <property type="entry name" value="Prot_ATP_ID_OB_C"/>
    <property type="match status" value="1"/>
</dbReference>
<organism evidence="7 8">
    <name type="scientific">Terrybacteria sp. (strain RIFCSPHIGHO2_01_FULL_58_15)</name>
    <dbReference type="NCBI Taxonomy" id="1802363"/>
    <lineage>
        <taxon>Bacteria</taxon>
        <taxon>Candidatus Terryibacteriota</taxon>
    </lineage>
</organism>
<dbReference type="Pfam" id="PF17758">
    <property type="entry name" value="Prot_ATP_ID_OB_N"/>
    <property type="match status" value="1"/>
</dbReference>
<dbReference type="STRING" id="1802363.A2682_02665"/>
<dbReference type="GO" id="GO:0005524">
    <property type="term" value="F:ATP binding"/>
    <property type="evidence" value="ECO:0007669"/>
    <property type="project" value="UniProtKB-KW"/>
</dbReference>
<dbReference type="AlphaFoldDB" id="A0A1G2PK61"/>
<evidence type="ECO:0000313" key="7">
    <source>
        <dbReference type="EMBL" id="OHA48663.1"/>
    </source>
</evidence>
<dbReference type="InterPro" id="IPR003959">
    <property type="entry name" value="ATPase_AAA_core"/>
</dbReference>
<dbReference type="InterPro" id="IPR003960">
    <property type="entry name" value="ATPase_AAA_CS"/>
</dbReference>
<dbReference type="Proteomes" id="UP000178690">
    <property type="component" value="Unassembled WGS sequence"/>
</dbReference>